<evidence type="ECO:0000313" key="2">
    <source>
        <dbReference type="EMBL" id="SIQ39212.1"/>
    </source>
</evidence>
<accession>A0A1N6SE12</accession>
<name>A0A1N6SE12_9RHOB</name>
<dbReference type="AlphaFoldDB" id="A0A1N6SE12"/>
<sequence>MWDVKGYGPEDAEEDLVRSYIAEAFPDALIVDLLQREDGWWGAQLRHPGDKSDHWKCVRTAPVEDGEYLAIRIEGHPPLTRLRDFQTARR</sequence>
<keyword evidence="3" id="KW-1185">Reference proteome</keyword>
<protein>
    <submittedName>
        <fullName evidence="2">Uncharacterized protein</fullName>
    </submittedName>
</protein>
<dbReference type="Proteomes" id="UP000256679">
    <property type="component" value="Unassembled WGS sequence"/>
</dbReference>
<proteinExistence type="predicted"/>
<dbReference type="RefSeq" id="WP_115754595.1">
    <property type="nucleotide sequence ID" value="NZ_FTMK01000007.1"/>
</dbReference>
<dbReference type="EMBL" id="QFCQ01000008">
    <property type="protein sequence ID" value="RDW14447.1"/>
    <property type="molecule type" value="Genomic_DNA"/>
</dbReference>
<gene>
    <name evidence="1" type="ORF">DIE28_02780</name>
    <name evidence="2" type="ORF">SAMN05421641_10771</name>
</gene>
<dbReference type="EMBL" id="FTMK01000007">
    <property type="protein sequence ID" value="SIQ39212.1"/>
    <property type="molecule type" value="Genomic_DNA"/>
</dbReference>
<evidence type="ECO:0000313" key="1">
    <source>
        <dbReference type="EMBL" id="RDW14447.1"/>
    </source>
</evidence>
<evidence type="ECO:0000313" key="3">
    <source>
        <dbReference type="Proteomes" id="UP000256679"/>
    </source>
</evidence>
<organism evidence="2 4">
    <name type="scientific">Paracoccus thiocyanatus</name>
    <dbReference type="NCBI Taxonomy" id="34006"/>
    <lineage>
        <taxon>Bacteria</taxon>
        <taxon>Pseudomonadati</taxon>
        <taxon>Pseudomonadota</taxon>
        <taxon>Alphaproteobacteria</taxon>
        <taxon>Rhodobacterales</taxon>
        <taxon>Paracoccaceae</taxon>
        <taxon>Paracoccus</taxon>
    </lineage>
</organism>
<reference evidence="2 4" key="1">
    <citation type="submission" date="2017-01" db="EMBL/GenBank/DDBJ databases">
        <authorList>
            <person name="Varghese N."/>
            <person name="Submissions S."/>
        </authorList>
    </citation>
    <scope>NUCLEOTIDE SEQUENCE [LARGE SCALE GENOMIC DNA]</scope>
    <source>
        <strain evidence="2 4">ATCC 700171</strain>
    </source>
</reference>
<reference evidence="1 3" key="2">
    <citation type="submission" date="2018-05" db="EMBL/GenBank/DDBJ databases">
        <title>Whole genome sequencing of Paracoccus thiocyanatus SST.</title>
        <authorList>
            <person name="Ghosh W."/>
            <person name="Rameez M.J."/>
            <person name="Roy C."/>
        </authorList>
    </citation>
    <scope>NUCLEOTIDE SEQUENCE [LARGE SCALE GENOMIC DNA]</scope>
    <source>
        <strain evidence="1 3">SST</strain>
    </source>
</reference>
<evidence type="ECO:0000313" key="4">
    <source>
        <dbReference type="Proteomes" id="UP000323956"/>
    </source>
</evidence>
<dbReference type="Proteomes" id="UP000323956">
    <property type="component" value="Unassembled WGS sequence"/>
</dbReference>